<accession>A0A0H4WY02</accession>
<dbReference type="InterPro" id="IPR011042">
    <property type="entry name" value="6-blade_b-propeller_TolB-like"/>
</dbReference>
<name>A0A0H4WY02_9BACT</name>
<dbReference type="PANTHER" id="PTHR46513:SF13">
    <property type="entry name" value="EGF-LIKE DOMAIN-CONTAINING PROTEIN"/>
    <property type="match status" value="1"/>
</dbReference>
<dbReference type="STRING" id="1297742.A176_005198"/>
<evidence type="ECO:0000313" key="2">
    <source>
        <dbReference type="EMBL" id="AKQ68286.1"/>
    </source>
</evidence>
<dbReference type="PROSITE" id="PS51257">
    <property type="entry name" value="PROKAR_LIPOPROTEIN"/>
    <property type="match status" value="1"/>
</dbReference>
<keyword evidence="1" id="KW-0732">Signal</keyword>
<dbReference type="AlphaFoldDB" id="A0A0H4WY02"/>
<dbReference type="Proteomes" id="UP000009026">
    <property type="component" value="Chromosome"/>
</dbReference>
<keyword evidence="3" id="KW-1185">Reference proteome</keyword>
<dbReference type="PANTHER" id="PTHR46513">
    <property type="entry name" value="VITELLOGENIN RECEPTOR-LIKE PROTEIN-RELATED-RELATED"/>
    <property type="match status" value="1"/>
</dbReference>
<dbReference type="PATRIC" id="fig|1297742.4.peg.5277"/>
<dbReference type="SUPFAM" id="SSF63825">
    <property type="entry name" value="YWTD domain"/>
    <property type="match status" value="1"/>
</dbReference>
<feature type="signal peptide" evidence="1">
    <location>
        <begin position="1"/>
        <end position="27"/>
    </location>
</feature>
<dbReference type="OrthoDB" id="5481789at2"/>
<dbReference type="Pfam" id="PF17963">
    <property type="entry name" value="Big_9"/>
    <property type="match status" value="1"/>
</dbReference>
<dbReference type="SMART" id="SM00135">
    <property type="entry name" value="LY"/>
    <property type="match status" value="4"/>
</dbReference>
<dbReference type="Gene3D" id="2.60.40.3440">
    <property type="match status" value="1"/>
</dbReference>
<dbReference type="KEGG" id="mym:A176_005198"/>
<dbReference type="RefSeq" id="WP_002633076.1">
    <property type="nucleotide sequence ID" value="NZ_CP012109.1"/>
</dbReference>
<dbReference type="Gene3D" id="2.120.10.30">
    <property type="entry name" value="TolB, C-terminal domain"/>
    <property type="match status" value="2"/>
</dbReference>
<gene>
    <name evidence="2" type="ORF">A176_005198</name>
</gene>
<dbReference type="InterPro" id="IPR000033">
    <property type="entry name" value="LDLR_classB_rpt"/>
</dbReference>
<evidence type="ECO:0000313" key="3">
    <source>
        <dbReference type="Proteomes" id="UP000009026"/>
    </source>
</evidence>
<feature type="chain" id="PRO_5005212134" evidence="1">
    <location>
        <begin position="28"/>
        <end position="480"/>
    </location>
</feature>
<evidence type="ECO:0000256" key="1">
    <source>
        <dbReference type="SAM" id="SignalP"/>
    </source>
</evidence>
<dbReference type="PROSITE" id="PS51120">
    <property type="entry name" value="LDLRB"/>
    <property type="match status" value="1"/>
</dbReference>
<dbReference type="eggNOG" id="COG3391">
    <property type="taxonomic scope" value="Bacteria"/>
</dbReference>
<reference evidence="2 3" key="1">
    <citation type="journal article" date="2016" name="PLoS ONE">
        <title>Complete Genome Sequence and Comparative Genomics of a Novel Myxobacterium Myxococcus hansupus.</title>
        <authorList>
            <person name="Sharma G."/>
            <person name="Narwani T."/>
            <person name="Subramanian S."/>
        </authorList>
    </citation>
    <scope>NUCLEOTIDE SEQUENCE [LARGE SCALE GENOMIC DNA]</scope>
    <source>
        <strain evidence="3">mixupus</strain>
    </source>
</reference>
<sequence>MSYLLSRWLTAPAAALVMVLVASTLGACGDNDPPPPPSVPPVARDVAVETAEDTPVEVRLQASGNGALTFTIVDAPDHGTLSELGADGAITYTPSANYHGADAFIFRATDSRGQRAQATVTITVTSVNDVPTISPVADQTLPAGGKTGDLAFTVGDVETDADSLSVSATSSNTDLVPNDPGHLVLGGSGSSRTLAVVPVASASGSATITLSVSDGSDTTSTTFRVDVTAPASLYWMTASGSLWRADVIGTNAIELATGISGASSIAADPVTRTLFYSRDSAIVRADSDGANPVTIVANGGFPSGLTIDSTNRMLYWSDFNGSRVMRVELDGGNPTQVVGGINSPSALAVDVPNGKVYVITYNNTRLVRFNLDGSESETVASNLGGLGVGLAVDSSGGKLYYSTRGNSIYVGNLDGSNIIPLVSNQNTVHGIAIDVTAGRLYWADWLGTAVRSANLADGGDIQVVNAGSARNLGLTWMPAP</sequence>
<dbReference type="EMBL" id="CP012109">
    <property type="protein sequence ID" value="AKQ68286.1"/>
    <property type="molecule type" value="Genomic_DNA"/>
</dbReference>
<organism evidence="2 3">
    <name type="scientific">Pseudomyxococcus hansupus</name>
    <dbReference type="NCBI Taxonomy" id="1297742"/>
    <lineage>
        <taxon>Bacteria</taxon>
        <taxon>Pseudomonadati</taxon>
        <taxon>Myxococcota</taxon>
        <taxon>Myxococcia</taxon>
        <taxon>Myxococcales</taxon>
        <taxon>Cystobacterineae</taxon>
        <taxon>Myxococcaceae</taxon>
        <taxon>Pseudomyxococcus</taxon>
    </lineage>
</organism>
<protein>
    <submittedName>
        <fullName evidence="2">NHL repeat containing protein</fullName>
    </submittedName>
</protein>
<proteinExistence type="predicted"/>
<dbReference type="InterPro" id="IPR050778">
    <property type="entry name" value="Cueball_EGF_LRP_Nidogen"/>
</dbReference>